<protein>
    <submittedName>
        <fullName evidence="1">Glycosyl hydrolase</fullName>
    </submittedName>
</protein>
<evidence type="ECO:0000313" key="1">
    <source>
        <dbReference type="EMBL" id="RNB85517.1"/>
    </source>
</evidence>
<dbReference type="RefSeq" id="WP_122912029.1">
    <property type="nucleotide sequence ID" value="NZ_RHHT01000003.1"/>
</dbReference>
<name>A0A3M8DEB1_9BACL</name>
<dbReference type="SUPFAM" id="SSF48208">
    <property type="entry name" value="Six-hairpin glycosidases"/>
    <property type="match status" value="1"/>
</dbReference>
<comment type="caution">
    <text evidence="1">The sequence shown here is derived from an EMBL/GenBank/DDBJ whole genome shotgun (WGS) entry which is preliminary data.</text>
</comment>
<gene>
    <name evidence="1" type="ORF">EDM58_03025</name>
</gene>
<keyword evidence="1" id="KW-0378">Hydrolase</keyword>
<evidence type="ECO:0000313" key="2">
    <source>
        <dbReference type="Proteomes" id="UP000281915"/>
    </source>
</evidence>
<organism evidence="1 2">
    <name type="scientific">Brevibacillus panacihumi</name>
    <dbReference type="NCBI Taxonomy" id="497735"/>
    <lineage>
        <taxon>Bacteria</taxon>
        <taxon>Bacillati</taxon>
        <taxon>Bacillota</taxon>
        <taxon>Bacilli</taxon>
        <taxon>Bacillales</taxon>
        <taxon>Paenibacillaceae</taxon>
        <taxon>Brevibacillus</taxon>
    </lineage>
</organism>
<reference evidence="1 2" key="1">
    <citation type="submission" date="2018-10" db="EMBL/GenBank/DDBJ databases">
        <title>Phylogenomics of Brevibacillus.</title>
        <authorList>
            <person name="Dunlap C."/>
        </authorList>
    </citation>
    <scope>NUCLEOTIDE SEQUENCE [LARGE SCALE GENOMIC DNA]</scope>
    <source>
        <strain evidence="1 2">JCM 15085</strain>
    </source>
</reference>
<dbReference type="GO" id="GO:0005975">
    <property type="term" value="P:carbohydrate metabolic process"/>
    <property type="evidence" value="ECO:0007669"/>
    <property type="project" value="InterPro"/>
</dbReference>
<proteinExistence type="predicted"/>
<dbReference type="InterPro" id="IPR008928">
    <property type="entry name" value="6-hairpin_glycosidase_sf"/>
</dbReference>
<dbReference type="InterPro" id="IPR012341">
    <property type="entry name" value="6hp_glycosidase-like_sf"/>
</dbReference>
<dbReference type="GO" id="GO:0016787">
    <property type="term" value="F:hydrolase activity"/>
    <property type="evidence" value="ECO:0007669"/>
    <property type="project" value="UniProtKB-KW"/>
</dbReference>
<dbReference type="Proteomes" id="UP000281915">
    <property type="component" value="Unassembled WGS sequence"/>
</dbReference>
<accession>A0A3M8DEB1</accession>
<dbReference type="AlphaFoldDB" id="A0A3M8DEB1"/>
<dbReference type="EMBL" id="RHHT01000003">
    <property type="protein sequence ID" value="RNB85517.1"/>
    <property type="molecule type" value="Genomic_DNA"/>
</dbReference>
<sequence>MLTIVFGLLVLLITGCIWPGLPFAQKGNELADDTTGYARLLPGELFIREHLTNKDHTLKTNLQPAAPDDANIAQGEESLSESLGLWMLYALEKGDSGLFAQNVQVLQKHFYQNGWIVWKTGGDHPQVTTNALVDDLRIAEALYLAGEKWNEKSYVQMANEIAASIEKHQIRDGMPVDFYDRQHGVNSDTLTLSYLNAATLHKMREQGKIAEELDGQASAFLQNLPTENGFFPFSYHLPSKHFTYRREVNLIDQLYVALHRAQAGIASPELWTFLKEEFARHKLLYGRYDAVTKQPLVQYESPAVYGLAIQTAVELGDADFAVELYERMIRKQIRRPESQLYGGYIDMSRMDTHSFDNLIPLLAERRLFNEGILQ</sequence>
<dbReference type="Gene3D" id="1.50.10.10">
    <property type="match status" value="1"/>
</dbReference>